<dbReference type="InterPro" id="IPR004480">
    <property type="entry name" value="Monothiol_GRX-rel"/>
</dbReference>
<evidence type="ECO:0000256" key="4">
    <source>
        <dbReference type="ARBA" id="ARBA00023014"/>
    </source>
</evidence>
<evidence type="ECO:0000256" key="3">
    <source>
        <dbReference type="ARBA" id="ARBA00023004"/>
    </source>
</evidence>
<keyword evidence="3" id="KW-0408">Iron</keyword>
<dbReference type="SUPFAM" id="SSF52833">
    <property type="entry name" value="Thioredoxin-like"/>
    <property type="match status" value="1"/>
</dbReference>
<dbReference type="Proteomes" id="UP001355056">
    <property type="component" value="Unassembled WGS sequence"/>
</dbReference>
<dbReference type="Gene3D" id="2.60.300.12">
    <property type="entry name" value="HesB-like domain"/>
    <property type="match status" value="1"/>
</dbReference>
<dbReference type="SUPFAM" id="SSF89360">
    <property type="entry name" value="HesB-like domain"/>
    <property type="match status" value="1"/>
</dbReference>
<evidence type="ECO:0000256" key="5">
    <source>
        <dbReference type="ARBA" id="ARBA00023284"/>
    </source>
</evidence>
<dbReference type="SMART" id="SM00450">
    <property type="entry name" value="RHOD"/>
    <property type="match status" value="1"/>
</dbReference>
<keyword evidence="4" id="KW-0411">Iron-sulfur</keyword>
<dbReference type="EMBL" id="JAXGFP010000005">
    <property type="protein sequence ID" value="MEG3184571.1"/>
    <property type="molecule type" value="Genomic_DNA"/>
</dbReference>
<organism evidence="7 8">
    <name type="scientific">Novilysobacter erysipheiresistens</name>
    <dbReference type="NCBI Taxonomy" id="1749332"/>
    <lineage>
        <taxon>Bacteria</taxon>
        <taxon>Pseudomonadati</taxon>
        <taxon>Pseudomonadota</taxon>
        <taxon>Gammaproteobacteria</taxon>
        <taxon>Lysobacterales</taxon>
        <taxon>Lysobacteraceae</taxon>
        <taxon>Novilysobacter</taxon>
    </lineage>
</organism>
<dbReference type="PANTHER" id="PTHR10293">
    <property type="entry name" value="GLUTAREDOXIN FAMILY MEMBER"/>
    <property type="match status" value="1"/>
</dbReference>
<dbReference type="PROSITE" id="PS51354">
    <property type="entry name" value="GLUTAREDOXIN_2"/>
    <property type="match status" value="1"/>
</dbReference>
<keyword evidence="1" id="KW-0001">2Fe-2S</keyword>
<dbReference type="InterPro" id="IPR035903">
    <property type="entry name" value="HesB-like_dom_sf"/>
</dbReference>
<dbReference type="Pfam" id="PF00462">
    <property type="entry name" value="Glutaredoxin"/>
    <property type="match status" value="1"/>
</dbReference>
<feature type="domain" description="Rhodanese" evidence="6">
    <location>
        <begin position="219"/>
        <end position="307"/>
    </location>
</feature>
<evidence type="ECO:0000256" key="1">
    <source>
        <dbReference type="ARBA" id="ARBA00022714"/>
    </source>
</evidence>
<dbReference type="CDD" id="cd00158">
    <property type="entry name" value="RHOD"/>
    <property type="match status" value="1"/>
</dbReference>
<sequence>MSLDPALHARIQSLLNDNHVVLFMKGEPAAPQCGFSAKAVGALASTGVAYQHIDVLSDPEIREGIKQYGQWPTIPQLYIDGELVGGSDIIEQMANSGELHGVLGVPAPDRTPPQITITPAAAQMLREAVANAGDGYALQIEVDPRFNAKLQLAPVDASAIATEAEGLRAQFDLASAQRARGLSIDWVDDERGRGLVIENPNAPPKVTPISAVEAAERVAAGSLTLVDVRPAEERASASVNVPFSILEGEARAHLEALPKDTELAFLCHHGRRSAQAAEHFRGLGFTRVHNVEGGIEAWSELADSHVPRY</sequence>
<comment type="caution">
    <text evidence="7">The sequence shown here is derived from an EMBL/GenBank/DDBJ whole genome shotgun (WGS) entry which is preliminary data.</text>
</comment>
<dbReference type="InterPro" id="IPR033658">
    <property type="entry name" value="GRX_PICOT-like"/>
</dbReference>
<keyword evidence="2" id="KW-0479">Metal-binding</keyword>
<evidence type="ECO:0000313" key="7">
    <source>
        <dbReference type="EMBL" id="MEG3184571.1"/>
    </source>
</evidence>
<dbReference type="Pfam" id="PF00581">
    <property type="entry name" value="Rhodanese"/>
    <property type="match status" value="1"/>
</dbReference>
<keyword evidence="8" id="KW-1185">Reference proteome</keyword>
<accession>A0ABU7Z073</accession>
<evidence type="ECO:0000256" key="2">
    <source>
        <dbReference type="ARBA" id="ARBA00022723"/>
    </source>
</evidence>
<dbReference type="InterPro" id="IPR001763">
    <property type="entry name" value="Rhodanese-like_dom"/>
</dbReference>
<gene>
    <name evidence="7" type="primary">grxD</name>
    <name evidence="7" type="ORF">SNE34_11175</name>
</gene>
<dbReference type="InterPro" id="IPR036249">
    <property type="entry name" value="Thioredoxin-like_sf"/>
</dbReference>
<name>A0ABU7Z073_9GAMM</name>
<dbReference type="PANTHER" id="PTHR10293:SF72">
    <property type="entry name" value="MONOTHIOL GLUTAREDOXIN-S14, CHLOROPLASTIC"/>
    <property type="match status" value="1"/>
</dbReference>
<dbReference type="RefSeq" id="WP_332617201.1">
    <property type="nucleotide sequence ID" value="NZ_JAXGFP010000005.1"/>
</dbReference>
<dbReference type="PROSITE" id="PS50206">
    <property type="entry name" value="RHODANESE_3"/>
    <property type="match status" value="1"/>
</dbReference>
<evidence type="ECO:0000259" key="6">
    <source>
        <dbReference type="PROSITE" id="PS50206"/>
    </source>
</evidence>
<dbReference type="InterPro" id="IPR036873">
    <property type="entry name" value="Rhodanese-like_dom_sf"/>
</dbReference>
<keyword evidence="5" id="KW-0676">Redox-active center</keyword>
<dbReference type="Gene3D" id="3.40.250.10">
    <property type="entry name" value="Rhodanese-like domain"/>
    <property type="match status" value="1"/>
</dbReference>
<reference evidence="7 8" key="1">
    <citation type="journal article" date="2016" name="Int. J. Syst. Evol. Microbiol.">
        <title>Lysobacter erysipheiresistens sp. nov., an antagonist of powdery mildew, isolated from tobacco-cultivated soil.</title>
        <authorList>
            <person name="Xie B."/>
            <person name="Li T."/>
            <person name="Lin X."/>
            <person name="Wang C.J."/>
            <person name="Chen Y.J."/>
            <person name="Liu W.J."/>
            <person name="Zhao Z.W."/>
        </authorList>
    </citation>
    <scope>NUCLEOTIDE SEQUENCE [LARGE SCALE GENOMIC DNA]</scope>
    <source>
        <strain evidence="7 8">RS-LYSO-3</strain>
    </source>
</reference>
<evidence type="ECO:0000313" key="8">
    <source>
        <dbReference type="Proteomes" id="UP001355056"/>
    </source>
</evidence>
<dbReference type="NCBIfam" id="TIGR00365">
    <property type="entry name" value="Grx4 family monothiol glutaredoxin"/>
    <property type="match status" value="1"/>
</dbReference>
<proteinExistence type="predicted"/>
<dbReference type="Gene3D" id="3.40.30.10">
    <property type="entry name" value="Glutaredoxin"/>
    <property type="match status" value="1"/>
</dbReference>
<dbReference type="CDD" id="cd03028">
    <property type="entry name" value="GRX_PICOT_like"/>
    <property type="match status" value="1"/>
</dbReference>
<dbReference type="SUPFAM" id="SSF52821">
    <property type="entry name" value="Rhodanese/Cell cycle control phosphatase"/>
    <property type="match status" value="1"/>
</dbReference>
<dbReference type="InterPro" id="IPR002109">
    <property type="entry name" value="Glutaredoxin"/>
</dbReference>
<protein>
    <submittedName>
        <fullName evidence="7">Grx4 family monothiol glutaredoxin</fullName>
    </submittedName>
</protein>